<name>A0A5B7EGL1_PORTR</name>
<sequence length="83" mass="8933">MVLRRWVRNNQSDKSFPSGGSGEGRVLLPMMCVRGGLSAAIPVIIRGLLVAGDRGCETQSVLVPRIPLFMSKPDAIPGCGPWR</sequence>
<reference evidence="2 3" key="1">
    <citation type="submission" date="2019-05" db="EMBL/GenBank/DDBJ databases">
        <title>Another draft genome of Portunus trituberculatus and its Hox gene families provides insights of decapod evolution.</title>
        <authorList>
            <person name="Jeong J.-H."/>
            <person name="Song I."/>
            <person name="Kim S."/>
            <person name="Choi T."/>
            <person name="Kim D."/>
            <person name="Ryu S."/>
            <person name="Kim W."/>
        </authorList>
    </citation>
    <scope>NUCLEOTIDE SEQUENCE [LARGE SCALE GENOMIC DNA]</scope>
    <source>
        <tissue evidence="2">Muscle</tissue>
    </source>
</reference>
<protein>
    <submittedName>
        <fullName evidence="2">Uncharacterized protein</fullName>
    </submittedName>
</protein>
<feature type="region of interest" description="Disordered" evidence="1">
    <location>
        <begin position="1"/>
        <end position="23"/>
    </location>
</feature>
<evidence type="ECO:0000313" key="2">
    <source>
        <dbReference type="EMBL" id="MPC33570.1"/>
    </source>
</evidence>
<evidence type="ECO:0000256" key="1">
    <source>
        <dbReference type="SAM" id="MobiDB-lite"/>
    </source>
</evidence>
<accession>A0A5B7EGL1</accession>
<dbReference type="AlphaFoldDB" id="A0A5B7EGL1"/>
<keyword evidence="3" id="KW-1185">Reference proteome</keyword>
<dbReference type="EMBL" id="VSRR010002861">
    <property type="protein sequence ID" value="MPC33570.1"/>
    <property type="molecule type" value="Genomic_DNA"/>
</dbReference>
<organism evidence="2 3">
    <name type="scientific">Portunus trituberculatus</name>
    <name type="common">Swimming crab</name>
    <name type="synonym">Neptunus trituberculatus</name>
    <dbReference type="NCBI Taxonomy" id="210409"/>
    <lineage>
        <taxon>Eukaryota</taxon>
        <taxon>Metazoa</taxon>
        <taxon>Ecdysozoa</taxon>
        <taxon>Arthropoda</taxon>
        <taxon>Crustacea</taxon>
        <taxon>Multicrustacea</taxon>
        <taxon>Malacostraca</taxon>
        <taxon>Eumalacostraca</taxon>
        <taxon>Eucarida</taxon>
        <taxon>Decapoda</taxon>
        <taxon>Pleocyemata</taxon>
        <taxon>Brachyura</taxon>
        <taxon>Eubrachyura</taxon>
        <taxon>Portunoidea</taxon>
        <taxon>Portunidae</taxon>
        <taxon>Portuninae</taxon>
        <taxon>Portunus</taxon>
    </lineage>
</organism>
<proteinExistence type="predicted"/>
<gene>
    <name evidence="2" type="ORF">E2C01_026925</name>
</gene>
<dbReference type="Proteomes" id="UP000324222">
    <property type="component" value="Unassembled WGS sequence"/>
</dbReference>
<evidence type="ECO:0000313" key="3">
    <source>
        <dbReference type="Proteomes" id="UP000324222"/>
    </source>
</evidence>
<comment type="caution">
    <text evidence="2">The sequence shown here is derived from an EMBL/GenBank/DDBJ whole genome shotgun (WGS) entry which is preliminary data.</text>
</comment>